<dbReference type="AlphaFoldDB" id="A0A6A6ZQY7"/>
<dbReference type="EMBL" id="MU006232">
    <property type="protein sequence ID" value="KAF2823520.1"/>
    <property type="molecule type" value="Genomic_DNA"/>
</dbReference>
<name>A0A6A6ZQY7_9PLEO</name>
<accession>A0A6A6ZQY7</accession>
<proteinExistence type="predicted"/>
<evidence type="ECO:0000313" key="2">
    <source>
        <dbReference type="Proteomes" id="UP000799424"/>
    </source>
</evidence>
<dbReference type="Proteomes" id="UP000799424">
    <property type="component" value="Unassembled WGS sequence"/>
</dbReference>
<evidence type="ECO:0000313" key="1">
    <source>
        <dbReference type="EMBL" id="KAF2823520.1"/>
    </source>
</evidence>
<reference evidence="1" key="1">
    <citation type="journal article" date="2020" name="Stud. Mycol.">
        <title>101 Dothideomycetes genomes: a test case for predicting lifestyles and emergence of pathogens.</title>
        <authorList>
            <person name="Haridas S."/>
            <person name="Albert R."/>
            <person name="Binder M."/>
            <person name="Bloem J."/>
            <person name="Labutti K."/>
            <person name="Salamov A."/>
            <person name="Andreopoulos B."/>
            <person name="Baker S."/>
            <person name="Barry K."/>
            <person name="Bills G."/>
            <person name="Bluhm B."/>
            <person name="Cannon C."/>
            <person name="Castanera R."/>
            <person name="Culley D."/>
            <person name="Daum C."/>
            <person name="Ezra D."/>
            <person name="Gonzalez J."/>
            <person name="Henrissat B."/>
            <person name="Kuo A."/>
            <person name="Liang C."/>
            <person name="Lipzen A."/>
            <person name="Lutzoni F."/>
            <person name="Magnuson J."/>
            <person name="Mondo S."/>
            <person name="Nolan M."/>
            <person name="Ohm R."/>
            <person name="Pangilinan J."/>
            <person name="Park H.-J."/>
            <person name="Ramirez L."/>
            <person name="Alfaro M."/>
            <person name="Sun H."/>
            <person name="Tritt A."/>
            <person name="Yoshinaga Y."/>
            <person name="Zwiers L.-H."/>
            <person name="Turgeon B."/>
            <person name="Goodwin S."/>
            <person name="Spatafora J."/>
            <person name="Crous P."/>
            <person name="Grigoriev I."/>
        </authorList>
    </citation>
    <scope>NUCLEOTIDE SEQUENCE</scope>
    <source>
        <strain evidence="1">CBS 113818</strain>
    </source>
</reference>
<sequence length="312" mass="35844">MATASRFLFPQLPPELRNEVYDYLSTQETNSTASLVGLPLKLKTYECKHTIVQIFTVHYGSTGLLALQSYQFEEGREYSSWLLNNAVELRIGITFKGRVNTFVQQDWDKKMEAHLKKLAKLHPWLRKVAKYDIQILWDPVDWVLKSKQNKKVAGQIPRDMTTTLTALMRDDVKNKRGDIAVKLRITRGVAVGTELKKTRFGFAEFLSNPDLDKKSFKSEAKEIRLEPYFKGPLPEPGCLILPVPSANMKEGDLLVVEKGLVKWTGSTKGHRILRKNRIAGEETVERSQAWICKEIRPYHYAYLLFEECLGPR</sequence>
<gene>
    <name evidence="1" type="ORF">CC86DRAFT_69045</name>
</gene>
<dbReference type="OrthoDB" id="3741380at2759"/>
<organism evidence="1 2">
    <name type="scientific">Ophiobolus disseminans</name>
    <dbReference type="NCBI Taxonomy" id="1469910"/>
    <lineage>
        <taxon>Eukaryota</taxon>
        <taxon>Fungi</taxon>
        <taxon>Dikarya</taxon>
        <taxon>Ascomycota</taxon>
        <taxon>Pezizomycotina</taxon>
        <taxon>Dothideomycetes</taxon>
        <taxon>Pleosporomycetidae</taxon>
        <taxon>Pleosporales</taxon>
        <taxon>Pleosporineae</taxon>
        <taxon>Phaeosphaeriaceae</taxon>
        <taxon>Ophiobolus</taxon>
    </lineage>
</organism>
<keyword evidence="2" id="KW-1185">Reference proteome</keyword>
<protein>
    <submittedName>
        <fullName evidence="1">Uncharacterized protein</fullName>
    </submittedName>
</protein>